<dbReference type="EMBL" id="JZRB01000003">
    <property type="protein sequence ID" value="KJV37066.1"/>
    <property type="molecule type" value="Genomic_DNA"/>
</dbReference>
<dbReference type="GO" id="GO:0016787">
    <property type="term" value="F:hydrolase activity"/>
    <property type="evidence" value="ECO:0007669"/>
    <property type="project" value="UniProtKB-KW"/>
</dbReference>
<dbReference type="Pfam" id="PF12146">
    <property type="entry name" value="Hydrolase_4"/>
    <property type="match status" value="1"/>
</dbReference>
<proteinExistence type="predicted"/>
<evidence type="ECO:0000313" key="2">
    <source>
        <dbReference type="EMBL" id="KJV37066.1"/>
    </source>
</evidence>
<dbReference type="InterPro" id="IPR029058">
    <property type="entry name" value="AB_hydrolase_fold"/>
</dbReference>
<protein>
    <submittedName>
        <fullName evidence="2">Alpha/beta hydrolase</fullName>
    </submittedName>
</protein>
<accession>A0A0F3L107</accession>
<feature type="domain" description="Serine aminopeptidase S33" evidence="1">
    <location>
        <begin position="33"/>
        <end position="168"/>
    </location>
</feature>
<dbReference type="PIRSF" id="PIRSF037442">
    <property type="entry name" value="UCP037442_abhydr"/>
    <property type="match status" value="1"/>
</dbReference>
<evidence type="ECO:0000259" key="1">
    <source>
        <dbReference type="Pfam" id="PF12146"/>
    </source>
</evidence>
<dbReference type="SUPFAM" id="SSF53474">
    <property type="entry name" value="alpha/beta-Hydrolases"/>
    <property type="match status" value="1"/>
</dbReference>
<gene>
    <name evidence="2" type="ORF">VI08_02515</name>
</gene>
<sequence>MSEASPQAARRAVSLRMADGAQADLLLFLPAGAPRATLLWVPALGVAARHYEPLAQSLAALGIAVGVHEWRGHGSSDQRAGRGNNWGYRALLADDLPHSLDALAHACPGAPLYVGGHSLGGQLGSLLATITPVPLAGLVLVASGAPYWRRFHPWVGLAYIAAPTLANLVGRLPGRRIGFGGNEARGVIADWSRSGRTGRYAARGMPVDFEAALRRQARPVLALRLRDDWLGPEASLAYLLDKMPAAPRTVGVIGPDDLAGAKADHFGWMKMPARIAERIAAWMP</sequence>
<organism evidence="2 3">
    <name type="scientific">Luteibacter yeojuensis</name>
    <dbReference type="NCBI Taxonomy" id="345309"/>
    <lineage>
        <taxon>Bacteria</taxon>
        <taxon>Pseudomonadati</taxon>
        <taxon>Pseudomonadota</taxon>
        <taxon>Gammaproteobacteria</taxon>
        <taxon>Lysobacterales</taxon>
        <taxon>Rhodanobacteraceae</taxon>
        <taxon>Luteibacter</taxon>
    </lineage>
</organism>
<dbReference type="OrthoDB" id="9785076at2"/>
<keyword evidence="3" id="KW-1185">Reference proteome</keyword>
<dbReference type="PATRIC" id="fig|345309.4.peg.2363"/>
<dbReference type="Proteomes" id="UP000033651">
    <property type="component" value="Unassembled WGS sequence"/>
</dbReference>
<evidence type="ECO:0000313" key="3">
    <source>
        <dbReference type="Proteomes" id="UP000033651"/>
    </source>
</evidence>
<name>A0A0F3L107_9GAMM</name>
<dbReference type="AlphaFoldDB" id="A0A0F3L107"/>
<dbReference type="InterPro" id="IPR022742">
    <property type="entry name" value="Hydrolase_4"/>
</dbReference>
<dbReference type="RefSeq" id="WP_045827939.1">
    <property type="nucleotide sequence ID" value="NZ_JZRB01000003.1"/>
</dbReference>
<dbReference type="Gene3D" id="3.40.50.1820">
    <property type="entry name" value="alpha/beta hydrolase"/>
    <property type="match status" value="1"/>
</dbReference>
<reference evidence="2 3" key="1">
    <citation type="submission" date="2015-03" db="EMBL/GenBank/DDBJ databases">
        <title>Draft genome sequence of Luteibacter yeojuensis strain SU11.</title>
        <authorList>
            <person name="Sulaiman J."/>
            <person name="Priya K."/>
            <person name="Chan K.-G."/>
        </authorList>
    </citation>
    <scope>NUCLEOTIDE SEQUENCE [LARGE SCALE GENOMIC DNA]</scope>
    <source>
        <strain evidence="2 3">SU11</strain>
    </source>
</reference>
<comment type="caution">
    <text evidence="2">The sequence shown here is derived from an EMBL/GenBank/DDBJ whole genome shotgun (WGS) entry which is preliminary data.</text>
</comment>
<keyword evidence="2" id="KW-0378">Hydrolase</keyword>
<dbReference type="InterPro" id="IPR017208">
    <property type="entry name" value="UCP037442_abhydr"/>
</dbReference>